<evidence type="ECO:0000256" key="1">
    <source>
        <dbReference type="SAM" id="SignalP"/>
    </source>
</evidence>
<dbReference type="KEGG" id="apln:112906822"/>
<dbReference type="InParanoid" id="A0A7F5RP16"/>
<keyword evidence="1" id="KW-0732">Signal</keyword>
<evidence type="ECO:0000313" key="2">
    <source>
        <dbReference type="Proteomes" id="UP000192223"/>
    </source>
</evidence>
<evidence type="ECO:0000313" key="3">
    <source>
        <dbReference type="RefSeq" id="XP_025837590.1"/>
    </source>
</evidence>
<sequence length="174" mass="19923">MFKLFAIVFLALITYCYSQYTSSGQCEDRTQLKAVDNFDVERYGESGRKWYTVFTYNTPADCQFVNFTITSNVSMDFYWVRKNLTSGTWGGRSDGVVWWTPDNGTRNAIISLVYPNVADPLVYPIVGIDYDGYSLEYRCINLNSTSRMERSASIFREASISDVEFEATPIDDDL</sequence>
<protein>
    <submittedName>
        <fullName evidence="3">Uncharacterized protein LOC112906822</fullName>
    </submittedName>
</protein>
<gene>
    <name evidence="3" type="primary">LOC112906822</name>
</gene>
<organism evidence="2 3">
    <name type="scientific">Agrilus planipennis</name>
    <name type="common">Emerald ash borer</name>
    <name type="synonym">Agrilus marcopoli</name>
    <dbReference type="NCBI Taxonomy" id="224129"/>
    <lineage>
        <taxon>Eukaryota</taxon>
        <taxon>Metazoa</taxon>
        <taxon>Ecdysozoa</taxon>
        <taxon>Arthropoda</taxon>
        <taxon>Hexapoda</taxon>
        <taxon>Insecta</taxon>
        <taxon>Pterygota</taxon>
        <taxon>Neoptera</taxon>
        <taxon>Endopterygota</taxon>
        <taxon>Coleoptera</taxon>
        <taxon>Polyphaga</taxon>
        <taxon>Elateriformia</taxon>
        <taxon>Buprestoidea</taxon>
        <taxon>Buprestidae</taxon>
        <taxon>Agrilinae</taxon>
        <taxon>Agrilus</taxon>
    </lineage>
</organism>
<dbReference type="RefSeq" id="XP_025837590.1">
    <property type="nucleotide sequence ID" value="XM_025981805.1"/>
</dbReference>
<feature type="signal peptide" evidence="1">
    <location>
        <begin position="1"/>
        <end position="18"/>
    </location>
</feature>
<dbReference type="SUPFAM" id="SSF50814">
    <property type="entry name" value="Lipocalins"/>
    <property type="match status" value="1"/>
</dbReference>
<dbReference type="InterPro" id="IPR012674">
    <property type="entry name" value="Calycin"/>
</dbReference>
<name>A0A7F5RP16_AGRPL</name>
<dbReference type="Gene3D" id="2.40.128.20">
    <property type="match status" value="1"/>
</dbReference>
<feature type="chain" id="PRO_5028821885" evidence="1">
    <location>
        <begin position="19"/>
        <end position="174"/>
    </location>
</feature>
<dbReference type="Proteomes" id="UP000192223">
    <property type="component" value="Unplaced"/>
</dbReference>
<dbReference type="GeneID" id="112906822"/>
<keyword evidence="2" id="KW-1185">Reference proteome</keyword>
<proteinExistence type="predicted"/>
<dbReference type="AlphaFoldDB" id="A0A7F5RP16"/>
<reference evidence="3" key="1">
    <citation type="submission" date="2025-08" db="UniProtKB">
        <authorList>
            <consortium name="RefSeq"/>
        </authorList>
    </citation>
    <scope>IDENTIFICATION</scope>
    <source>
        <tissue evidence="3">Entire body</tissue>
    </source>
</reference>
<accession>A0A7F5RP16</accession>